<keyword evidence="4" id="KW-0732">Signal</keyword>
<keyword evidence="7" id="KW-1185">Reference proteome</keyword>
<evidence type="ECO:0000256" key="4">
    <source>
        <dbReference type="SAM" id="SignalP"/>
    </source>
</evidence>
<dbReference type="Pfam" id="PF09394">
    <property type="entry name" value="Inhibitor_I42"/>
    <property type="match status" value="1"/>
</dbReference>
<feature type="chain" id="PRO_5002800404" description="Proteinase inhibitor I42 chagasin domain-containing protein" evidence="4">
    <location>
        <begin position="20"/>
        <end position="184"/>
    </location>
</feature>
<evidence type="ECO:0000259" key="5">
    <source>
        <dbReference type="Pfam" id="PF09394"/>
    </source>
</evidence>
<name>B4D3U3_9BACT</name>
<protein>
    <recommendedName>
        <fullName evidence="5">Proteinase inhibitor I42 chagasin domain-containing protein</fullName>
    </recommendedName>
</protein>
<dbReference type="RefSeq" id="WP_006980906.1">
    <property type="nucleotide sequence ID" value="NZ_ABVL01000010.1"/>
</dbReference>
<dbReference type="InParanoid" id="B4D3U3"/>
<sequence precursor="true">MKLSLAAYSCLLVGIVACAPVGKKLTANSSATGLAPVAEGPSGEGPTDILATKAAEVTAAQQGRTIGIYNQGTVTVTLDAAQQDGYQWRLSETPDPTVLKLVSQDFVPPASGTGRGQEKFVFQAVGPGDVKIKMWYGNLRVAPTIGNPEFNFIASVSDSTGPLQKTKLESKPKKQKKPDIAQAF</sequence>
<keyword evidence="2" id="KW-0789">Thiol protease inhibitor</keyword>
<dbReference type="Proteomes" id="UP000005824">
    <property type="component" value="Unassembled WGS sequence"/>
</dbReference>
<evidence type="ECO:0000313" key="6">
    <source>
        <dbReference type="EMBL" id="EDY18923.1"/>
    </source>
</evidence>
<gene>
    <name evidence="6" type="ORF">CfE428DRAFT_3581</name>
</gene>
<comment type="caution">
    <text evidence="6">The sequence shown here is derived from an EMBL/GenBank/DDBJ whole genome shotgun (WGS) entry which is preliminary data.</text>
</comment>
<dbReference type="SUPFAM" id="SSF141066">
    <property type="entry name" value="ICP-like"/>
    <property type="match status" value="1"/>
</dbReference>
<dbReference type="InterPro" id="IPR036331">
    <property type="entry name" value="Chagasin-like_sf"/>
</dbReference>
<dbReference type="PROSITE" id="PS51257">
    <property type="entry name" value="PROKAR_LIPOPROTEIN"/>
    <property type="match status" value="1"/>
</dbReference>
<dbReference type="Gene3D" id="2.60.40.2020">
    <property type="match status" value="1"/>
</dbReference>
<evidence type="ECO:0000256" key="1">
    <source>
        <dbReference type="ARBA" id="ARBA00022690"/>
    </source>
</evidence>
<dbReference type="AlphaFoldDB" id="B4D3U3"/>
<evidence type="ECO:0000313" key="7">
    <source>
        <dbReference type="Proteomes" id="UP000005824"/>
    </source>
</evidence>
<reference evidence="6 7" key="1">
    <citation type="journal article" date="2011" name="J. Bacteriol.">
        <title>Genome sequence of Chthoniobacter flavus Ellin428, an aerobic heterotrophic soil bacterium.</title>
        <authorList>
            <person name="Kant R."/>
            <person name="van Passel M.W."/>
            <person name="Palva A."/>
            <person name="Lucas S."/>
            <person name="Lapidus A."/>
            <person name="Glavina Del Rio T."/>
            <person name="Dalin E."/>
            <person name="Tice H."/>
            <person name="Bruce D."/>
            <person name="Goodwin L."/>
            <person name="Pitluck S."/>
            <person name="Larimer F.W."/>
            <person name="Land M.L."/>
            <person name="Hauser L."/>
            <person name="Sangwan P."/>
            <person name="de Vos W.M."/>
            <person name="Janssen P.H."/>
            <person name="Smidt H."/>
        </authorList>
    </citation>
    <scope>NUCLEOTIDE SEQUENCE [LARGE SCALE GENOMIC DNA]</scope>
    <source>
        <strain evidence="6 7">Ellin428</strain>
    </source>
</reference>
<dbReference type="STRING" id="497964.CfE428DRAFT_3581"/>
<evidence type="ECO:0000256" key="3">
    <source>
        <dbReference type="SAM" id="MobiDB-lite"/>
    </source>
</evidence>
<dbReference type="InterPro" id="IPR018990">
    <property type="entry name" value="Prot_inh_I42_chagasin"/>
</dbReference>
<feature type="signal peptide" evidence="4">
    <location>
        <begin position="1"/>
        <end position="19"/>
    </location>
</feature>
<evidence type="ECO:0000256" key="2">
    <source>
        <dbReference type="ARBA" id="ARBA00022704"/>
    </source>
</evidence>
<dbReference type="GO" id="GO:0004869">
    <property type="term" value="F:cysteine-type endopeptidase inhibitor activity"/>
    <property type="evidence" value="ECO:0007669"/>
    <property type="project" value="UniProtKB-KW"/>
</dbReference>
<dbReference type="EMBL" id="ABVL01000010">
    <property type="protein sequence ID" value="EDY18923.1"/>
    <property type="molecule type" value="Genomic_DNA"/>
</dbReference>
<accession>B4D3U3</accession>
<proteinExistence type="predicted"/>
<keyword evidence="1" id="KW-0646">Protease inhibitor</keyword>
<feature type="domain" description="Proteinase inhibitor I42 chagasin" evidence="5">
    <location>
        <begin position="71"/>
        <end position="140"/>
    </location>
</feature>
<feature type="region of interest" description="Disordered" evidence="3">
    <location>
        <begin position="159"/>
        <end position="184"/>
    </location>
</feature>
<organism evidence="6 7">
    <name type="scientific">Chthoniobacter flavus Ellin428</name>
    <dbReference type="NCBI Taxonomy" id="497964"/>
    <lineage>
        <taxon>Bacteria</taxon>
        <taxon>Pseudomonadati</taxon>
        <taxon>Verrucomicrobiota</taxon>
        <taxon>Spartobacteria</taxon>
        <taxon>Chthoniobacterales</taxon>
        <taxon>Chthoniobacteraceae</taxon>
        <taxon>Chthoniobacter</taxon>
    </lineage>
</organism>